<dbReference type="InterPro" id="IPR016185">
    <property type="entry name" value="PreATP-grasp_dom_sf"/>
</dbReference>
<dbReference type="InterPro" id="IPR013815">
    <property type="entry name" value="ATP_grasp_subdomain_1"/>
</dbReference>
<organism evidence="6 7">
    <name type="scientific">Streptomyces polygonati</name>
    <dbReference type="NCBI Taxonomy" id="1617087"/>
    <lineage>
        <taxon>Bacteria</taxon>
        <taxon>Bacillati</taxon>
        <taxon>Actinomycetota</taxon>
        <taxon>Actinomycetes</taxon>
        <taxon>Kitasatosporales</taxon>
        <taxon>Streptomycetaceae</taxon>
        <taxon>Streptomyces</taxon>
    </lineage>
</organism>
<keyword evidence="3 4" id="KW-0067">ATP-binding</keyword>
<proteinExistence type="predicted"/>
<evidence type="ECO:0000259" key="5">
    <source>
        <dbReference type="PROSITE" id="PS50975"/>
    </source>
</evidence>
<dbReference type="Proteomes" id="UP001595765">
    <property type="component" value="Unassembled WGS sequence"/>
</dbReference>
<dbReference type="InterPro" id="IPR054562">
    <property type="entry name" value="LysX/ArgX_preATP_grasp"/>
</dbReference>
<dbReference type="NCBIfam" id="TIGR00768">
    <property type="entry name" value="rimK_fam"/>
    <property type="match status" value="1"/>
</dbReference>
<dbReference type="Gene3D" id="3.40.50.20">
    <property type="match status" value="1"/>
</dbReference>
<keyword evidence="6" id="KW-0436">Ligase</keyword>
<evidence type="ECO:0000256" key="4">
    <source>
        <dbReference type="PROSITE-ProRule" id="PRU00409"/>
    </source>
</evidence>
<keyword evidence="2 4" id="KW-0547">Nucleotide-binding</keyword>
<gene>
    <name evidence="6" type="ORF">ACFO3J_35300</name>
</gene>
<dbReference type="PROSITE" id="PS50975">
    <property type="entry name" value="ATP_GRASP"/>
    <property type="match status" value="1"/>
</dbReference>
<keyword evidence="7" id="KW-1185">Reference proteome</keyword>
<comment type="caution">
    <text evidence="6">The sequence shown here is derived from an EMBL/GenBank/DDBJ whole genome shotgun (WGS) entry which is preliminary data.</text>
</comment>
<accession>A0ABV8HX74</accession>
<dbReference type="GO" id="GO:0016874">
    <property type="term" value="F:ligase activity"/>
    <property type="evidence" value="ECO:0007669"/>
    <property type="project" value="UniProtKB-KW"/>
</dbReference>
<dbReference type="Gene3D" id="3.30.470.20">
    <property type="entry name" value="ATP-grasp fold, B domain"/>
    <property type="match status" value="1"/>
</dbReference>
<dbReference type="InterPro" id="IPR004666">
    <property type="entry name" value="Rp_bS6_RimK/Lys_biosynth_LsyX"/>
</dbReference>
<dbReference type="RefSeq" id="WP_386438758.1">
    <property type="nucleotide sequence ID" value="NZ_JBHSBB010000052.1"/>
</dbReference>
<dbReference type="InterPro" id="IPR011761">
    <property type="entry name" value="ATP-grasp"/>
</dbReference>
<evidence type="ECO:0000256" key="3">
    <source>
        <dbReference type="ARBA" id="ARBA00022840"/>
    </source>
</evidence>
<feature type="domain" description="ATP-grasp" evidence="5">
    <location>
        <begin position="104"/>
        <end position="287"/>
    </location>
</feature>
<dbReference type="PANTHER" id="PTHR21621">
    <property type="entry name" value="RIBOSOMAL PROTEIN S6 MODIFICATION PROTEIN"/>
    <property type="match status" value="1"/>
</dbReference>
<dbReference type="Pfam" id="PF08443">
    <property type="entry name" value="RimK"/>
    <property type="match status" value="1"/>
</dbReference>
<evidence type="ECO:0000313" key="6">
    <source>
        <dbReference type="EMBL" id="MFC4036668.1"/>
    </source>
</evidence>
<protein>
    <submittedName>
        <fullName evidence="6">RimK family alpha-L-glutamate ligase</fullName>
    </submittedName>
</protein>
<evidence type="ECO:0000256" key="1">
    <source>
        <dbReference type="ARBA" id="ARBA00022723"/>
    </source>
</evidence>
<dbReference type="InterPro" id="IPR013651">
    <property type="entry name" value="ATP-grasp_RimK-type"/>
</dbReference>
<evidence type="ECO:0000313" key="7">
    <source>
        <dbReference type="Proteomes" id="UP001595765"/>
    </source>
</evidence>
<name>A0ABV8HX74_9ACTN</name>
<dbReference type="PANTHER" id="PTHR21621:SF0">
    <property type="entry name" value="BETA-CITRYLGLUTAMATE SYNTHASE B-RELATED"/>
    <property type="match status" value="1"/>
</dbReference>
<dbReference type="SUPFAM" id="SSF52440">
    <property type="entry name" value="PreATP-grasp domain"/>
    <property type="match status" value="1"/>
</dbReference>
<dbReference type="Gene3D" id="3.30.1490.20">
    <property type="entry name" value="ATP-grasp fold, A domain"/>
    <property type="match status" value="1"/>
</dbReference>
<dbReference type="SUPFAM" id="SSF56059">
    <property type="entry name" value="Glutathione synthetase ATP-binding domain-like"/>
    <property type="match status" value="1"/>
</dbReference>
<keyword evidence="1" id="KW-0479">Metal-binding</keyword>
<sequence length="295" mass="30971">MTGASEMAGTPAKVAIVADRISWEERLLIQAAPEHGLTMEWVNDESLTLGDPEPASLDGYQAILVRSRSYTRGGLVAGLSEAAGRLTVNSAQAIHACENKAALRGLLRSAGVPVPDFRLALSRKDFDRALADLGTPAVLKPVFGGMGKRVTLLRDADTAASVYDYVEDLGHAFEQACLIEPYLGGTSVRCMVVGRELVGAAQFASGGTDWRNNAALGNSSRPVHDDPGVQKTVQAVIDVLGEGIYGVDLFTSPAGYLVNEVNHAPGFRGVASATGADVPAAVCRHLLALLHGRQG</sequence>
<reference evidence="7" key="1">
    <citation type="journal article" date="2019" name="Int. J. Syst. Evol. Microbiol.">
        <title>The Global Catalogue of Microorganisms (GCM) 10K type strain sequencing project: providing services to taxonomists for standard genome sequencing and annotation.</title>
        <authorList>
            <consortium name="The Broad Institute Genomics Platform"/>
            <consortium name="The Broad Institute Genome Sequencing Center for Infectious Disease"/>
            <person name="Wu L."/>
            <person name="Ma J."/>
        </authorList>
    </citation>
    <scope>NUCLEOTIDE SEQUENCE [LARGE SCALE GENOMIC DNA]</scope>
    <source>
        <strain evidence="7">CGMCC 4.7237</strain>
    </source>
</reference>
<dbReference type="Pfam" id="PF22626">
    <property type="entry name" value="LysX_preATP_grasp"/>
    <property type="match status" value="1"/>
</dbReference>
<evidence type="ECO:0000256" key="2">
    <source>
        <dbReference type="ARBA" id="ARBA00022741"/>
    </source>
</evidence>
<dbReference type="EMBL" id="JBHSBB010000052">
    <property type="protein sequence ID" value="MFC4036668.1"/>
    <property type="molecule type" value="Genomic_DNA"/>
</dbReference>